<gene>
    <name evidence="4" type="ORF">RT723_01600</name>
</gene>
<feature type="repeat" description="TPR" evidence="2">
    <location>
        <begin position="451"/>
        <end position="484"/>
    </location>
</feature>
<dbReference type="InterPro" id="IPR011006">
    <property type="entry name" value="CheY-like_superfamily"/>
</dbReference>
<feature type="modified residue" description="4-aspartylphosphate" evidence="1">
    <location>
        <position position="61"/>
    </location>
</feature>
<protein>
    <submittedName>
        <fullName evidence="4">Response regulator</fullName>
    </submittedName>
</protein>
<evidence type="ECO:0000259" key="3">
    <source>
        <dbReference type="PROSITE" id="PS50110"/>
    </source>
</evidence>
<organism evidence="4 5">
    <name type="scientific">Psychrosphaera aquimarina</name>
    <dbReference type="NCBI Taxonomy" id="2044854"/>
    <lineage>
        <taxon>Bacteria</taxon>
        <taxon>Pseudomonadati</taxon>
        <taxon>Pseudomonadota</taxon>
        <taxon>Gammaproteobacteria</taxon>
        <taxon>Alteromonadales</taxon>
        <taxon>Pseudoalteromonadaceae</taxon>
        <taxon>Psychrosphaera</taxon>
    </lineage>
</organism>
<dbReference type="Pfam" id="PF00072">
    <property type="entry name" value="Response_reg"/>
    <property type="match status" value="1"/>
</dbReference>
<dbReference type="PANTHER" id="PTHR43228">
    <property type="entry name" value="TWO-COMPONENT RESPONSE REGULATOR"/>
    <property type="match status" value="1"/>
</dbReference>
<name>A0ABU3QWB4_9GAMM</name>
<dbReference type="PANTHER" id="PTHR43228:SF1">
    <property type="entry name" value="TWO-COMPONENT RESPONSE REGULATOR ARR22"/>
    <property type="match status" value="1"/>
</dbReference>
<keyword evidence="1" id="KW-0597">Phosphoprotein</keyword>
<dbReference type="Gene3D" id="3.40.50.2300">
    <property type="match status" value="1"/>
</dbReference>
<dbReference type="RefSeq" id="WP_315945622.1">
    <property type="nucleotide sequence ID" value="NZ_JAWCUA010000001.1"/>
</dbReference>
<dbReference type="InterPro" id="IPR019734">
    <property type="entry name" value="TPR_rpt"/>
</dbReference>
<comment type="caution">
    <text evidence="4">The sequence shown here is derived from an EMBL/GenBank/DDBJ whole genome shotgun (WGS) entry which is preliminary data.</text>
</comment>
<dbReference type="InterPro" id="IPR052048">
    <property type="entry name" value="ST_Response_Regulator"/>
</dbReference>
<proteinExistence type="predicted"/>
<dbReference type="SUPFAM" id="SSF52172">
    <property type="entry name" value="CheY-like"/>
    <property type="match status" value="1"/>
</dbReference>
<dbReference type="CDD" id="cd17589">
    <property type="entry name" value="REC_TPR"/>
    <property type="match status" value="1"/>
</dbReference>
<dbReference type="InterPro" id="IPR001789">
    <property type="entry name" value="Sig_transdc_resp-reg_receiver"/>
</dbReference>
<accession>A0ABU3QWB4</accession>
<dbReference type="Proteomes" id="UP001257914">
    <property type="component" value="Unassembled WGS sequence"/>
</dbReference>
<evidence type="ECO:0000256" key="1">
    <source>
        <dbReference type="PROSITE-ProRule" id="PRU00169"/>
    </source>
</evidence>
<keyword evidence="2" id="KW-0802">TPR repeat</keyword>
<dbReference type="InterPro" id="IPR011990">
    <property type="entry name" value="TPR-like_helical_dom_sf"/>
</dbReference>
<evidence type="ECO:0000313" key="5">
    <source>
        <dbReference type="Proteomes" id="UP001257914"/>
    </source>
</evidence>
<sequence>MRSNIIFSGKKILIVDDQKPFQVMIRGMLKDLDVSKISVAQSGEAAIVKCGQNQYDILLIDYNLGAGRNGRQLFEEIKERKLIPDSSICIIVTGESQATAVVGALEVLPDDYIVKPFSQNLLLQRVTKSWLKKQVFVPFYHSMNANDYETSLELINKIIAKYPRYKASCNKYKAQVLFYLGRYQELNDYIDSFLEKKRLNWALIYKSKILKHEKKYLASIKFAKEAVLQSKMNVEAYDVITDCYLAKGEIEQAYNWVRSGIERSPFSVPRQYKLSAVAKLNKDFESSIKACSQVVDLTSNSFKKDYRHLLNHIRNIIDIVDLEEDEKKKRKYNQDALYALQQSKRDSSSFTDIDQEDFEQLCLARLDSVNGLNLKAKKSFSELTQKFNDPDFKIPSGLLADSISLMLKIGEFETALDYVKQIKQSKIELDDFTRSMIMDAQYMAKDHMTSMRLLNKTGIEAFSRGDLKEANDLFEKSLVIAPMNTGSALNLVQVLIALMKQNPKQKWTYIERCKNVFRIIDGMPIGEGHKKRATDLKEQFEQFLAKK</sequence>
<dbReference type="SUPFAM" id="SSF48452">
    <property type="entry name" value="TPR-like"/>
    <property type="match status" value="1"/>
</dbReference>
<evidence type="ECO:0000256" key="2">
    <source>
        <dbReference type="PROSITE-ProRule" id="PRU00339"/>
    </source>
</evidence>
<keyword evidence="5" id="KW-1185">Reference proteome</keyword>
<dbReference type="SMART" id="SM00448">
    <property type="entry name" value="REC"/>
    <property type="match status" value="1"/>
</dbReference>
<dbReference type="PROSITE" id="PS50005">
    <property type="entry name" value="TPR"/>
    <property type="match status" value="1"/>
</dbReference>
<evidence type="ECO:0000313" key="4">
    <source>
        <dbReference type="EMBL" id="MDU0111726.1"/>
    </source>
</evidence>
<dbReference type="EMBL" id="JAWCUA010000001">
    <property type="protein sequence ID" value="MDU0111726.1"/>
    <property type="molecule type" value="Genomic_DNA"/>
</dbReference>
<feature type="domain" description="Response regulatory" evidence="3">
    <location>
        <begin position="11"/>
        <end position="130"/>
    </location>
</feature>
<dbReference type="Gene3D" id="1.25.40.10">
    <property type="entry name" value="Tetratricopeptide repeat domain"/>
    <property type="match status" value="1"/>
</dbReference>
<dbReference type="PROSITE" id="PS50110">
    <property type="entry name" value="RESPONSE_REGULATORY"/>
    <property type="match status" value="1"/>
</dbReference>
<reference evidence="4 5" key="1">
    <citation type="submission" date="2023-10" db="EMBL/GenBank/DDBJ databases">
        <title>Psychrosphaera aquimaarina strain SW33 isolated from seawater.</title>
        <authorList>
            <person name="Bayburt H."/>
            <person name="Kim J.M."/>
            <person name="Choi B.J."/>
            <person name="Jeon C.O."/>
        </authorList>
    </citation>
    <scope>NUCLEOTIDE SEQUENCE [LARGE SCALE GENOMIC DNA]</scope>
    <source>
        <strain evidence="4 5">KCTC 52743</strain>
    </source>
</reference>